<evidence type="ECO:0000256" key="1">
    <source>
        <dbReference type="ARBA" id="ARBA00004123"/>
    </source>
</evidence>
<dbReference type="Pfam" id="PF08447">
    <property type="entry name" value="PAS_3"/>
    <property type="match status" value="1"/>
</dbReference>
<dbReference type="GO" id="GO:0046983">
    <property type="term" value="F:protein dimerization activity"/>
    <property type="evidence" value="ECO:0007669"/>
    <property type="project" value="InterPro"/>
</dbReference>
<evidence type="ECO:0000256" key="6">
    <source>
        <dbReference type="ARBA" id="ARBA00023242"/>
    </source>
</evidence>
<dbReference type="PROSITE" id="PS50112">
    <property type="entry name" value="PAS"/>
    <property type="match status" value="1"/>
</dbReference>
<dbReference type="PANTHER" id="PTHR10649">
    <property type="entry name" value="ARYL HYDROCARBON RECEPTOR"/>
    <property type="match status" value="1"/>
</dbReference>
<evidence type="ECO:0008006" key="12">
    <source>
        <dbReference type="Google" id="ProtNLM"/>
    </source>
</evidence>
<keyword evidence="11" id="KW-1185">Reference proteome</keyword>
<evidence type="ECO:0000259" key="8">
    <source>
        <dbReference type="PROSITE" id="PS50112"/>
    </source>
</evidence>
<evidence type="ECO:0000259" key="9">
    <source>
        <dbReference type="PROSITE" id="PS50888"/>
    </source>
</evidence>
<evidence type="ECO:0000256" key="7">
    <source>
        <dbReference type="SAM" id="MobiDB-lite"/>
    </source>
</evidence>
<feature type="region of interest" description="Disordered" evidence="7">
    <location>
        <begin position="1"/>
        <end position="38"/>
    </location>
</feature>
<keyword evidence="6" id="KW-0539">Nucleus</keyword>
<keyword evidence="5" id="KW-0804">Transcription</keyword>
<evidence type="ECO:0000256" key="3">
    <source>
        <dbReference type="ARBA" id="ARBA00023125"/>
    </source>
</evidence>
<name>A0A7J6AVS6_AMEME</name>
<dbReference type="GO" id="GO:0048513">
    <property type="term" value="P:animal organ development"/>
    <property type="evidence" value="ECO:0007669"/>
    <property type="project" value="UniProtKB-ARBA"/>
</dbReference>
<dbReference type="AlphaFoldDB" id="A0A7J6AVS6"/>
<dbReference type="CDD" id="cd19696">
    <property type="entry name" value="bHLH-PAS_AhR_like"/>
    <property type="match status" value="1"/>
</dbReference>
<feature type="domain" description="BHLH" evidence="9">
    <location>
        <begin position="22"/>
        <end position="75"/>
    </location>
</feature>
<dbReference type="SUPFAM" id="SSF47459">
    <property type="entry name" value="HLH, helix-loop-helix DNA-binding domain"/>
    <property type="match status" value="1"/>
</dbReference>
<dbReference type="Pfam" id="PF00010">
    <property type="entry name" value="HLH"/>
    <property type="match status" value="1"/>
</dbReference>
<gene>
    <name evidence="10" type="ORF">AMELA_G00087680</name>
</gene>
<accession>A0A7J6AVS6</accession>
<keyword evidence="2" id="KW-0805">Transcription regulation</keyword>
<dbReference type="PROSITE" id="PS50888">
    <property type="entry name" value="BHLH"/>
    <property type="match status" value="1"/>
</dbReference>
<dbReference type="GO" id="GO:0005634">
    <property type="term" value="C:nucleus"/>
    <property type="evidence" value="ECO:0007669"/>
    <property type="project" value="UniProtKB-SubCell"/>
</dbReference>
<dbReference type="InterPro" id="IPR000014">
    <property type="entry name" value="PAS"/>
</dbReference>
<dbReference type="Pfam" id="PF00989">
    <property type="entry name" value="PAS"/>
    <property type="match status" value="1"/>
</dbReference>
<protein>
    <recommendedName>
        <fullName evidence="12">Aryl hydrocarbon receptor 2</fullName>
    </recommendedName>
</protein>
<dbReference type="Gene3D" id="4.10.280.10">
    <property type="entry name" value="Helix-loop-helix DNA-binding domain"/>
    <property type="match status" value="1"/>
</dbReference>
<dbReference type="PANTHER" id="PTHR10649:SF17">
    <property type="entry name" value="ARYL HYDROCARBON RECEPTOR 2"/>
    <property type="match status" value="1"/>
</dbReference>
<dbReference type="GO" id="GO:0004879">
    <property type="term" value="F:nuclear receptor activity"/>
    <property type="evidence" value="ECO:0007669"/>
    <property type="project" value="TreeGrafter"/>
</dbReference>
<evidence type="ECO:0000256" key="2">
    <source>
        <dbReference type="ARBA" id="ARBA00023015"/>
    </source>
</evidence>
<dbReference type="GO" id="GO:0006805">
    <property type="term" value="P:xenobiotic metabolic process"/>
    <property type="evidence" value="ECO:0007669"/>
    <property type="project" value="InterPro"/>
</dbReference>
<dbReference type="FunFam" id="3.30.450.20:FF:000019">
    <property type="entry name" value="Aryl hydrocarbon receptor 1"/>
    <property type="match status" value="1"/>
</dbReference>
<comment type="subcellular location">
    <subcellularLocation>
        <location evidence="1">Nucleus</location>
    </subcellularLocation>
</comment>
<dbReference type="SMART" id="SM00353">
    <property type="entry name" value="HLH"/>
    <property type="match status" value="1"/>
</dbReference>
<dbReference type="InterPro" id="IPR013655">
    <property type="entry name" value="PAS_fold_3"/>
</dbReference>
<dbReference type="FunFam" id="3.30.450.20:FF:000035">
    <property type="entry name" value="Aryl hydrocarbon receptor"/>
    <property type="match status" value="1"/>
</dbReference>
<dbReference type="InterPro" id="IPR036638">
    <property type="entry name" value="HLH_DNA-bd_sf"/>
</dbReference>
<dbReference type="GO" id="GO:0000976">
    <property type="term" value="F:transcription cis-regulatory region binding"/>
    <property type="evidence" value="ECO:0007669"/>
    <property type="project" value="TreeGrafter"/>
</dbReference>
<dbReference type="InterPro" id="IPR013767">
    <property type="entry name" value="PAS_fold"/>
</dbReference>
<evidence type="ECO:0000256" key="4">
    <source>
        <dbReference type="ARBA" id="ARBA00023159"/>
    </source>
</evidence>
<dbReference type="InterPro" id="IPR039091">
    <property type="entry name" value="AHR/AHRR"/>
</dbReference>
<dbReference type="EMBL" id="JAAGNN010000007">
    <property type="protein sequence ID" value="KAF4086725.1"/>
    <property type="molecule type" value="Genomic_DNA"/>
</dbReference>
<dbReference type="SMART" id="SM00091">
    <property type="entry name" value="PAS"/>
    <property type="match status" value="2"/>
</dbReference>
<feature type="domain" description="PAS" evidence="8">
    <location>
        <begin position="111"/>
        <end position="174"/>
    </location>
</feature>
<evidence type="ECO:0000313" key="11">
    <source>
        <dbReference type="Proteomes" id="UP000593565"/>
    </source>
</evidence>
<evidence type="ECO:0000256" key="5">
    <source>
        <dbReference type="ARBA" id="ARBA00023163"/>
    </source>
</evidence>
<dbReference type="InterPro" id="IPR035965">
    <property type="entry name" value="PAS-like_dom_sf"/>
</dbReference>
<sequence>MLDNDRYAGKKRKKPVQKQKPATDATKSNPSKRHRDRLNGELDRLTNILPFSENVCTRLDKLSVLRLSVGYLKVKSFFNATMKKNSSEFLTVDGLDTSKMDTMGFSEGDLLLQALNGFVLVVTAEGYVFYTSPTIQDYLGFHQSDMIHQSVFEFIHIDDRAMFRRQLHFALNPTLLNVETDGTQNSSDITRNIVTYDPQHIPPENSSFLERSFVCRFRCLLDNSSGFLKLNFQGRLKFLLGQNRKAEDGSPVQPQLSLFAIATPVQPSAILEIRTKTLIFQTKHKLDFTPMGIDSRGKVVLGYTEMELCMRGSGYQFIHAADMMHCADNHVRMIKTGESGMTVFRLLTKNGGWVWVQANARLVYKGGRPDFIIARQRALVNAEGEEHLRQRRMQLPFSFTTGEAVLYDTCPMLDVTNPKDTNGVTQKTLVPSSILDSMQKQDKSIYHQDTKPQFTEDDAFTDSWALFNVPNHTVQDETANEENTVGSMIDTLEQLAHNGDLCTALQQMEVDTADLKEWENALLRMTKDSNGNDRPLGLDEILTNDIFAYVEDALYKDNNTCCLSQPNTMKTDPFGGHTATTVHSGCDFIHYNFDSERADKNYLKADRKPNSIAVTGQQMDRMGGTDDTMGNNVSLYADKLSQDQLNNSSHSEQTGLFTRDSKVSQLITQTEMHLGLKVAQNMFNIVPFNGWGPPKPTENGRTSKLESRESYCQFASYPTNNTKNPQNNHAPNHIHKLSQTTTNLWNNMSTGDHNLSLIPSKNCVSSIINCSNLSKFPQQSQIQAWQNATPGQPCASLVKNRLASEGCYHTLETPGFPPADLLPEISQSCNDKHINFISNVYQSPQNGLSSTECSPLSSCMFENHSPLSTNTDQQHPQAQAVTILSCGKSTLPINQSPPQASCYFQWACITVSYRDTLTAMDTYRPMTITLKTSLFPVLALSVDFLRTAKAADISGHEGLDKKLSELLCLNIEIDPTMQCTCVLYVLRKCYSNTTAK</sequence>
<dbReference type="InterPro" id="IPR011598">
    <property type="entry name" value="bHLH_dom"/>
</dbReference>
<dbReference type="CDD" id="cd00130">
    <property type="entry name" value="PAS"/>
    <property type="match status" value="2"/>
</dbReference>
<dbReference type="GO" id="GO:0034751">
    <property type="term" value="C:aryl hydrocarbon receptor complex"/>
    <property type="evidence" value="ECO:0007669"/>
    <property type="project" value="TreeGrafter"/>
</dbReference>
<comment type="caution">
    <text evidence="10">The sequence shown here is derived from an EMBL/GenBank/DDBJ whole genome shotgun (WGS) entry which is preliminary data.</text>
</comment>
<evidence type="ECO:0000313" key="10">
    <source>
        <dbReference type="EMBL" id="KAF4086725.1"/>
    </source>
</evidence>
<reference evidence="10 11" key="1">
    <citation type="submission" date="2020-02" db="EMBL/GenBank/DDBJ databases">
        <title>A chromosome-scale genome assembly of the black bullhead catfish (Ameiurus melas).</title>
        <authorList>
            <person name="Wen M."/>
            <person name="Zham M."/>
            <person name="Cabau C."/>
            <person name="Klopp C."/>
            <person name="Donnadieu C."/>
            <person name="Roques C."/>
            <person name="Bouchez O."/>
            <person name="Lampietro C."/>
            <person name="Jouanno E."/>
            <person name="Herpin A."/>
            <person name="Louis A."/>
            <person name="Berthelot C."/>
            <person name="Parey E."/>
            <person name="Roest-Crollius H."/>
            <person name="Braasch I."/>
            <person name="Postlethwait J."/>
            <person name="Robinson-Rechavi M."/>
            <person name="Echchiki A."/>
            <person name="Begum T."/>
            <person name="Montfort J."/>
            <person name="Schartl M."/>
            <person name="Bobe J."/>
            <person name="Guiguen Y."/>
        </authorList>
    </citation>
    <scope>NUCLEOTIDE SEQUENCE [LARGE SCALE GENOMIC DNA]</scope>
    <source>
        <strain evidence="10">M_S1</strain>
        <tissue evidence="10">Blood</tissue>
    </source>
</reference>
<dbReference type="Proteomes" id="UP000593565">
    <property type="component" value="Unassembled WGS sequence"/>
</dbReference>
<keyword evidence="3" id="KW-0238">DNA-binding</keyword>
<dbReference type="SUPFAM" id="SSF55785">
    <property type="entry name" value="PYP-like sensor domain (PAS domain)"/>
    <property type="match status" value="2"/>
</dbReference>
<proteinExistence type="predicted"/>
<keyword evidence="4" id="KW-0010">Activator</keyword>
<dbReference type="Gene3D" id="3.30.450.20">
    <property type="entry name" value="PAS domain"/>
    <property type="match status" value="2"/>
</dbReference>
<organism evidence="10 11">
    <name type="scientific">Ameiurus melas</name>
    <name type="common">Black bullhead</name>
    <name type="synonym">Silurus melas</name>
    <dbReference type="NCBI Taxonomy" id="219545"/>
    <lineage>
        <taxon>Eukaryota</taxon>
        <taxon>Metazoa</taxon>
        <taxon>Chordata</taxon>
        <taxon>Craniata</taxon>
        <taxon>Vertebrata</taxon>
        <taxon>Euteleostomi</taxon>
        <taxon>Actinopterygii</taxon>
        <taxon>Neopterygii</taxon>
        <taxon>Teleostei</taxon>
        <taxon>Ostariophysi</taxon>
        <taxon>Siluriformes</taxon>
        <taxon>Ictaluridae</taxon>
        <taxon>Ameiurus</taxon>
    </lineage>
</organism>